<organism evidence="8 9">
    <name type="scientific">Allacma fusca</name>
    <dbReference type="NCBI Taxonomy" id="39272"/>
    <lineage>
        <taxon>Eukaryota</taxon>
        <taxon>Metazoa</taxon>
        <taxon>Ecdysozoa</taxon>
        <taxon>Arthropoda</taxon>
        <taxon>Hexapoda</taxon>
        <taxon>Collembola</taxon>
        <taxon>Symphypleona</taxon>
        <taxon>Sminthuridae</taxon>
        <taxon>Allacma</taxon>
    </lineage>
</organism>
<feature type="domain" description="ATPase V1 complex subunit H C-terminal" evidence="7">
    <location>
        <begin position="416"/>
        <end position="531"/>
    </location>
</feature>
<comment type="function">
    <text evidence="5">Subunit of the V1 complex of vacuolar(H+)-ATPase (V-ATPase), a multisubunit enzyme composed of a peripheral complex (V1) that hydrolyzes ATP and a membrane integral complex (V0) that translocates protons. V-ATPase is responsible for acidifying and maintaining the pH of intracellular compartments and in some cell types, is targeted to the plasma membrane, where it is responsible for acidifying the extracellular environment. Subunit H is essential for V-ATPase activity, but not for the assembly of the complex.</text>
</comment>
<evidence type="ECO:0000256" key="6">
    <source>
        <dbReference type="SAM" id="MobiDB-lite"/>
    </source>
</evidence>
<dbReference type="OrthoDB" id="10263554at2759"/>
<dbReference type="Pfam" id="PF11698">
    <property type="entry name" value="V-ATPase_H_C"/>
    <property type="match status" value="1"/>
</dbReference>
<evidence type="ECO:0000259" key="7">
    <source>
        <dbReference type="Pfam" id="PF11698"/>
    </source>
</evidence>
<dbReference type="InterPro" id="IPR011987">
    <property type="entry name" value="ATPase_V1-cplx_hsu_C"/>
</dbReference>
<evidence type="ECO:0000256" key="4">
    <source>
        <dbReference type="ARBA" id="ARBA00023065"/>
    </source>
</evidence>
<evidence type="ECO:0000256" key="3">
    <source>
        <dbReference type="ARBA" id="ARBA00022781"/>
    </source>
</evidence>
<keyword evidence="3" id="KW-0375">Hydrogen ion transport</keyword>
<dbReference type="AlphaFoldDB" id="A0A8J2LC46"/>
<sequence>MMFLQVVSNCMETDSSAGDEEPEPERQPKPKKNKSKKGLSSGATRDAHKDLSSRLDSKSEPHDSNFLGDNADYNEPKMSGDDAKFGVSIPEDLEKGDLMAATSLLQQKANDVRAQRVNWQSYLQCQMISQEDFNFIVAFDGASGKAKEALLEEQKNQCAKTFLNLMGHVSKDQTIYYILVLIDDMLLEDKSRVEIFKEYAKKRKESVWAPFLNMLNRQDGFITNMTSRILAKMACWSKELMDGSDLHFYLTWLKDQLKLPENEYMQSVGRCLQMMLRIDEYRFAFVAVDGVSTLVSVLALRHNFQIQYQLTFCIWVLTFNPSLAEKMNKFNVIPILADILSDSVKEKVTRIVVAVFRNLIEKQEDDQICKENCIAMVQSKVLKHLEILQQRKFEDEDITADITFLYDRLQESIVDLSCFDEYSSEIKSGRLEWSPVHKSERFWRENAIRLTDKNYELLKIVIHLLETNKDPLVLSVACYDIGEFVRHYPRGKTVIEQLGGKQVVMALLAHQDSNVRYEALLCVQKLMVHNWEYLGKQLEKDTNKMPAKAAA</sequence>
<feature type="region of interest" description="Disordered" evidence="6">
    <location>
        <begin position="1"/>
        <end position="86"/>
    </location>
</feature>
<feature type="compositionally biased region" description="Basic and acidic residues" evidence="6">
    <location>
        <begin position="74"/>
        <end position="84"/>
    </location>
</feature>
<dbReference type="Pfam" id="PF03224">
    <property type="entry name" value="V-ATPase_H_N"/>
    <property type="match status" value="1"/>
</dbReference>
<dbReference type="InterPro" id="IPR004908">
    <property type="entry name" value="ATPase_V1-cplx_hsu"/>
</dbReference>
<name>A0A8J2LC46_9HEXA</name>
<evidence type="ECO:0000256" key="2">
    <source>
        <dbReference type="ARBA" id="ARBA00022448"/>
    </source>
</evidence>
<feature type="compositionally biased region" description="Polar residues" evidence="6">
    <location>
        <begin position="1"/>
        <end position="16"/>
    </location>
</feature>
<evidence type="ECO:0000256" key="5">
    <source>
        <dbReference type="ARBA" id="ARBA00046225"/>
    </source>
</evidence>
<comment type="caution">
    <text evidence="8">The sequence shown here is derived from an EMBL/GenBank/DDBJ whole genome shotgun (WGS) entry which is preliminary data.</text>
</comment>
<keyword evidence="4" id="KW-0406">Ion transport</keyword>
<dbReference type="GO" id="GO:0000221">
    <property type="term" value="C:vacuolar proton-transporting V-type ATPase, V1 domain"/>
    <property type="evidence" value="ECO:0007669"/>
    <property type="project" value="InterPro"/>
</dbReference>
<keyword evidence="9" id="KW-1185">Reference proteome</keyword>
<evidence type="ECO:0000313" key="8">
    <source>
        <dbReference type="EMBL" id="CAG7829504.1"/>
    </source>
</evidence>
<evidence type="ECO:0000256" key="1">
    <source>
        <dbReference type="ARBA" id="ARBA00008613"/>
    </source>
</evidence>
<dbReference type="EMBL" id="CAJVCH010551752">
    <property type="protein sequence ID" value="CAG7829504.1"/>
    <property type="molecule type" value="Genomic_DNA"/>
</dbReference>
<dbReference type="GO" id="GO:0046961">
    <property type="term" value="F:proton-transporting ATPase activity, rotational mechanism"/>
    <property type="evidence" value="ECO:0007669"/>
    <property type="project" value="InterPro"/>
</dbReference>
<gene>
    <name evidence="8" type="ORF">AFUS01_LOCUS39365</name>
</gene>
<dbReference type="GO" id="GO:0005765">
    <property type="term" value="C:lysosomal membrane"/>
    <property type="evidence" value="ECO:0007669"/>
    <property type="project" value="TreeGrafter"/>
</dbReference>
<dbReference type="Proteomes" id="UP000708208">
    <property type="component" value="Unassembled WGS sequence"/>
</dbReference>
<dbReference type="PANTHER" id="PTHR10698">
    <property type="entry name" value="V-TYPE PROTON ATPASE SUBUNIT H"/>
    <property type="match status" value="1"/>
</dbReference>
<keyword evidence="2" id="KW-0813">Transport</keyword>
<protein>
    <recommendedName>
        <fullName evidence="7">ATPase V1 complex subunit H C-terminal domain-containing protein</fullName>
    </recommendedName>
</protein>
<accession>A0A8J2LC46</accession>
<feature type="compositionally biased region" description="Basic and acidic residues" evidence="6">
    <location>
        <begin position="45"/>
        <end position="63"/>
    </location>
</feature>
<dbReference type="CDD" id="cd00256">
    <property type="entry name" value="VATPase_H"/>
    <property type="match status" value="1"/>
</dbReference>
<reference evidence="8" key="1">
    <citation type="submission" date="2021-06" db="EMBL/GenBank/DDBJ databases">
        <authorList>
            <person name="Hodson N. C."/>
            <person name="Mongue J. A."/>
            <person name="Jaron S. K."/>
        </authorList>
    </citation>
    <scope>NUCLEOTIDE SEQUENCE</scope>
</reference>
<dbReference type="PANTHER" id="PTHR10698:SF0">
    <property type="entry name" value="V-TYPE PROTON ATPASE SUBUNIT H"/>
    <property type="match status" value="1"/>
</dbReference>
<dbReference type="FunFam" id="1.25.40.150:FF:000001">
    <property type="entry name" value="V-type proton ATPase subunit H"/>
    <property type="match status" value="1"/>
</dbReference>
<evidence type="ECO:0000313" key="9">
    <source>
        <dbReference type="Proteomes" id="UP000708208"/>
    </source>
</evidence>
<comment type="similarity">
    <text evidence="1">Belongs to the V-ATPase H subunit family.</text>
</comment>
<proteinExistence type="inferred from homology"/>
<dbReference type="FunFam" id="1.25.10.10:FF:000067">
    <property type="entry name" value="V-type proton ATPase subunit H"/>
    <property type="match status" value="1"/>
</dbReference>